<feature type="transmembrane region" description="Helical" evidence="9">
    <location>
        <begin position="137"/>
        <end position="159"/>
    </location>
</feature>
<organism evidence="12 13">
    <name type="scientific">Sistotremastrum suecicum HHB10207 ss-3</name>
    <dbReference type="NCBI Taxonomy" id="1314776"/>
    <lineage>
        <taxon>Eukaryota</taxon>
        <taxon>Fungi</taxon>
        <taxon>Dikarya</taxon>
        <taxon>Basidiomycota</taxon>
        <taxon>Agaricomycotina</taxon>
        <taxon>Agaricomycetes</taxon>
        <taxon>Sistotremastrales</taxon>
        <taxon>Sistotremastraceae</taxon>
        <taxon>Sistotremastrum</taxon>
    </lineage>
</organism>
<dbReference type="OrthoDB" id="6500128at2759"/>
<reference evidence="12 13" key="1">
    <citation type="journal article" date="2016" name="Mol. Biol. Evol.">
        <title>Comparative Genomics of Early-Diverging Mushroom-Forming Fungi Provides Insights into the Origins of Lignocellulose Decay Capabilities.</title>
        <authorList>
            <person name="Nagy L.G."/>
            <person name="Riley R."/>
            <person name="Tritt A."/>
            <person name="Adam C."/>
            <person name="Daum C."/>
            <person name="Floudas D."/>
            <person name="Sun H."/>
            <person name="Yadav J.S."/>
            <person name="Pangilinan J."/>
            <person name="Larsson K.H."/>
            <person name="Matsuura K."/>
            <person name="Barry K."/>
            <person name="Labutti K."/>
            <person name="Kuo R."/>
            <person name="Ohm R.A."/>
            <person name="Bhattacharya S.S."/>
            <person name="Shirouzu T."/>
            <person name="Yoshinaga Y."/>
            <person name="Martin F.M."/>
            <person name="Grigoriev I.V."/>
            <person name="Hibbett D.S."/>
        </authorList>
    </citation>
    <scope>NUCLEOTIDE SEQUENCE [LARGE SCALE GENOMIC DNA]</scope>
    <source>
        <strain evidence="12 13">HHB10207 ss-3</strain>
    </source>
</reference>
<dbReference type="InterPro" id="IPR011527">
    <property type="entry name" value="ABC1_TM_dom"/>
</dbReference>
<feature type="transmembrane region" description="Helical" evidence="9">
    <location>
        <begin position="1174"/>
        <end position="1200"/>
    </location>
</feature>
<feature type="transmembrane region" description="Helical" evidence="9">
    <location>
        <begin position="446"/>
        <end position="465"/>
    </location>
</feature>
<feature type="compositionally biased region" description="Basic and acidic residues" evidence="8">
    <location>
        <begin position="918"/>
        <end position="934"/>
    </location>
</feature>
<feature type="transmembrane region" description="Helical" evidence="9">
    <location>
        <begin position="77"/>
        <end position="100"/>
    </location>
</feature>
<comment type="subcellular location">
    <subcellularLocation>
        <location evidence="1">Membrane</location>
    </subcellularLocation>
</comment>
<name>A0A166BEA6_9AGAM</name>
<gene>
    <name evidence="12" type="ORF">SISSUDRAFT_1130490</name>
</gene>
<dbReference type="GO" id="GO:0140359">
    <property type="term" value="F:ABC-type transporter activity"/>
    <property type="evidence" value="ECO:0007669"/>
    <property type="project" value="InterPro"/>
</dbReference>
<feature type="transmembrane region" description="Helical" evidence="9">
    <location>
        <begin position="1271"/>
        <end position="1292"/>
    </location>
</feature>
<feature type="domain" description="ABC transmembrane type-1" evidence="11">
    <location>
        <begin position="283"/>
        <end position="587"/>
    </location>
</feature>
<keyword evidence="5" id="KW-0067">ATP-binding</keyword>
<proteinExistence type="predicted"/>
<dbReference type="SMART" id="SM00382">
    <property type="entry name" value="AAA"/>
    <property type="match status" value="2"/>
</dbReference>
<keyword evidence="7 9" id="KW-0472">Membrane</keyword>
<feature type="transmembrane region" description="Helical" evidence="9">
    <location>
        <begin position="1086"/>
        <end position="1109"/>
    </location>
</feature>
<evidence type="ECO:0000259" key="11">
    <source>
        <dbReference type="PROSITE" id="PS50929"/>
    </source>
</evidence>
<evidence type="ECO:0000256" key="5">
    <source>
        <dbReference type="ARBA" id="ARBA00022840"/>
    </source>
</evidence>
<dbReference type="SUPFAM" id="SSF52540">
    <property type="entry name" value="P-loop containing nucleoside triphosphate hydrolases"/>
    <property type="match status" value="2"/>
</dbReference>
<dbReference type="PANTHER" id="PTHR24223:SF415">
    <property type="entry name" value="FI20190P1"/>
    <property type="match status" value="1"/>
</dbReference>
<dbReference type="GO" id="GO:0016020">
    <property type="term" value="C:membrane"/>
    <property type="evidence" value="ECO:0007669"/>
    <property type="project" value="UniProtKB-SubCell"/>
</dbReference>
<dbReference type="SUPFAM" id="SSF90123">
    <property type="entry name" value="ABC transporter transmembrane region"/>
    <property type="match status" value="2"/>
</dbReference>
<keyword evidence="13" id="KW-1185">Reference proteome</keyword>
<feature type="compositionally biased region" description="Polar residues" evidence="8">
    <location>
        <begin position="1488"/>
        <end position="1497"/>
    </location>
</feature>
<feature type="region of interest" description="Disordered" evidence="8">
    <location>
        <begin position="378"/>
        <end position="397"/>
    </location>
</feature>
<dbReference type="CDD" id="cd18604">
    <property type="entry name" value="ABC_6TM_VMR1_D2_like"/>
    <property type="match status" value="1"/>
</dbReference>
<feature type="compositionally biased region" description="Polar residues" evidence="8">
    <location>
        <begin position="1525"/>
        <end position="1540"/>
    </location>
</feature>
<dbReference type="STRING" id="1314776.A0A166BEA6"/>
<keyword evidence="6 9" id="KW-1133">Transmembrane helix</keyword>
<keyword evidence="2" id="KW-0813">Transport</keyword>
<dbReference type="InterPro" id="IPR017871">
    <property type="entry name" value="ABC_transporter-like_CS"/>
</dbReference>
<dbReference type="PROSITE" id="PS50929">
    <property type="entry name" value="ABC_TM1F"/>
    <property type="match status" value="2"/>
</dbReference>
<feature type="transmembrane region" description="Helical" evidence="9">
    <location>
        <begin position="323"/>
        <end position="347"/>
    </location>
</feature>
<evidence type="ECO:0000256" key="4">
    <source>
        <dbReference type="ARBA" id="ARBA00022741"/>
    </source>
</evidence>
<evidence type="ECO:0000313" key="12">
    <source>
        <dbReference type="EMBL" id="KZT36282.1"/>
    </source>
</evidence>
<keyword evidence="12" id="KW-0378">Hydrolase</keyword>
<feature type="transmembrane region" description="Helical" evidence="9">
    <location>
        <begin position="106"/>
        <end position="125"/>
    </location>
</feature>
<keyword evidence="4" id="KW-0547">Nucleotide-binding</keyword>
<feature type="region of interest" description="Disordered" evidence="8">
    <location>
        <begin position="918"/>
        <end position="967"/>
    </location>
</feature>
<feature type="domain" description="ABC transporter" evidence="10">
    <location>
        <begin position="1370"/>
        <end position="1663"/>
    </location>
</feature>
<accession>A0A166BEA6</accession>
<feature type="transmembrane region" description="Helical" evidence="9">
    <location>
        <begin position="282"/>
        <end position="303"/>
    </location>
</feature>
<dbReference type="Gene3D" id="1.20.1560.10">
    <property type="entry name" value="ABC transporter type 1, transmembrane domain"/>
    <property type="match status" value="2"/>
</dbReference>
<dbReference type="CDD" id="cd03250">
    <property type="entry name" value="ABCC_MRP_domain1"/>
    <property type="match status" value="1"/>
</dbReference>
<feature type="transmembrane region" description="Helical" evidence="9">
    <location>
        <begin position="422"/>
        <end position="440"/>
    </location>
</feature>
<evidence type="ECO:0000256" key="9">
    <source>
        <dbReference type="SAM" id="Phobius"/>
    </source>
</evidence>
<feature type="compositionally biased region" description="Basic and acidic residues" evidence="8">
    <location>
        <begin position="641"/>
        <end position="665"/>
    </location>
</feature>
<dbReference type="PANTHER" id="PTHR24223">
    <property type="entry name" value="ATP-BINDING CASSETTE SUB-FAMILY C"/>
    <property type="match status" value="1"/>
</dbReference>
<evidence type="ECO:0000256" key="6">
    <source>
        <dbReference type="ARBA" id="ARBA00022989"/>
    </source>
</evidence>
<evidence type="ECO:0000256" key="8">
    <source>
        <dbReference type="SAM" id="MobiDB-lite"/>
    </source>
</evidence>
<dbReference type="CDD" id="cd18596">
    <property type="entry name" value="ABC_6TM_VMR1_D1_like"/>
    <property type="match status" value="1"/>
</dbReference>
<feature type="compositionally biased region" description="Low complexity" evidence="8">
    <location>
        <begin position="1512"/>
        <end position="1524"/>
    </location>
</feature>
<dbReference type="InterPro" id="IPR003439">
    <property type="entry name" value="ABC_transporter-like_ATP-bd"/>
</dbReference>
<dbReference type="Proteomes" id="UP000076798">
    <property type="component" value="Unassembled WGS sequence"/>
</dbReference>
<protein>
    <submittedName>
        <fullName evidence="12">p-loop containing nucleoside triphosphate hydrolase protein</fullName>
    </submittedName>
</protein>
<evidence type="ECO:0000256" key="3">
    <source>
        <dbReference type="ARBA" id="ARBA00022692"/>
    </source>
</evidence>
<dbReference type="Pfam" id="PF00005">
    <property type="entry name" value="ABC_tran"/>
    <property type="match status" value="2"/>
</dbReference>
<feature type="transmembrane region" description="Helical" evidence="9">
    <location>
        <begin position="991"/>
        <end position="1010"/>
    </location>
</feature>
<dbReference type="InterPro" id="IPR036640">
    <property type="entry name" value="ABC1_TM_sf"/>
</dbReference>
<evidence type="ECO:0000256" key="7">
    <source>
        <dbReference type="ARBA" id="ARBA00023136"/>
    </source>
</evidence>
<feature type="region of interest" description="Disordered" evidence="8">
    <location>
        <begin position="641"/>
        <end position="687"/>
    </location>
</feature>
<dbReference type="InterPro" id="IPR050173">
    <property type="entry name" value="ABC_transporter_C-like"/>
</dbReference>
<keyword evidence="3 9" id="KW-0812">Transmembrane</keyword>
<dbReference type="PROSITE" id="PS00211">
    <property type="entry name" value="ABC_TRANSPORTER_1"/>
    <property type="match status" value="2"/>
</dbReference>
<dbReference type="Gene3D" id="3.40.50.300">
    <property type="entry name" value="P-loop containing nucleotide triphosphate hydrolases"/>
    <property type="match status" value="2"/>
</dbReference>
<sequence length="1685" mass="186463">MALCVDHPFDLTSPCIRLAWTTLVPTSFVALILVLFFVLQIKILKPVFSFIAIPFRKLLTIDEVHGKPEKVGPTWRAYALTAVSVVEVLVRIFVASFTIVSLPGILPWRAILPFIAVIPWIYSALLPLIRPSPTPPYSLFFLLLLQLAASAFDVGSLIYDRSSLDHANPAGVTIAGTTLNLATILFMLTLILGMPMGVPVESVDKSKIGTELTPEDYATLFQWITFSWVYPLIKRGTNATLKEKDIWALSPTMQSRPVYKKFCAITGSTLLKRLWFAGSLDLILDFTLTLVSVGFNYAGPFFLKRILDALDADVQTPSLMFTAYTYALLAFLSSVLKAQADVLHLWFGRRVSTRFRTELMAAIYDKALKRKDFSGITEKKEGSGKDKRELPSGENSSGADIGKIVQLMSGDANRVSIMTSGLYYLYGAPFEIIIAIAFLYQLLGVSAFSGLLVLLLASPLNHFLAKRAVRIQKGLLAARDKRMAILNEIISAVKFIKFFAWEDKWIARAMEKRGDEIKWMIKARLNGIMFFALWSSVPILVSVISFTTFVLLGHQLTIATAFTSIALFSMLRAPLNVIPTFIVQILQTMVSVSRIDTFLNEPEVDDQVSSLKKPAVSPTSDEHANEASPLGFQHASFKWNTVEEKKDEKDKDKAKAKAKDDDKKNGTPSGLPEIAVESEAEGEDREDRPFELQDLDVVFPNGELTVVTGPTASGKTALLMALLGEMTMQPPPPGVESKLLLDKNPHKVLPDGLVQTLSYAAQTPWLQHQSIKDNILFGTPFDQERYDEVIACCALKPDLEVLEDGDRTEIGVRGVSLSGGQKARVALARAVYARTKYVLLDDPLSAVDSHTARILYERVFKGPLLKNRTVILVTHHVELVLPGTYYLVRMLDGRIDLQGKVEDLRKSGVLEHIEQEANLEAKEEKKEEELKEETADNTAAEVTPADGAATENGTDAKPKAKKPRKLVEDEFRETGSVKWSVYRTYLKASSYWVWSILIFLILVVQLLGIGEKLWIAVWGDAYKQFGEEAASATMSFFVSPSHGELEGVSQHPMSTLHLPSALKNVASQDPSRTFSSRLPSPIDHPLFYVGIYAAIGFGAAFINVAASGIQFTGALRASKHLFRDLLSAVMLATVRFHDTTPAGRMLNRFSKDVETIDSSLASSLQNVNSSLATFFISILTVSVVFPAFLLPAFILGYFYVRLAIGYLNTGRDLRRMESTNRSPIFSGFAELLDGIVTVRAFSAENSFLNNLFEKVDLFTDMWYTFWMTNRWLLLYYDFLGAVAVLVTTLLSLSGKVPAGYAGLTITSAMAFTNSIYWTCRFWTSLELDLNSVERIVEYLDLPQQPPRIIESNRPPAYWPSDNNPEGMIVVKDLEIKYAPDLPSVIHGITFALKPRERVGLLGRTGSGKSTLAMSILRFVDPHKGTIMIDGIDITTIGLHDLRARLTFIPQDATLFSGTIRDNLDPFNEYTDAECLDALYRVQMISPTAHASQKTSRAPSIYSASADAEPAEGEGSTVVGSSSSSPLQRAPTNQSTMTAVSFRSDRTDDDKKAITLDSKVSAGGTNFSQGQRQLIAMARALLRQSSIIVLDEATSSIDFETDAKIQATIRDEFKGSLLLTVAHRLRTVIDYDRLIVLDQGTIAECDTPYNLIRKEDGVFRNMCLKSGTYQELEDAARAQAFATNGS</sequence>
<feature type="transmembrane region" description="Helical" evidence="9">
    <location>
        <begin position="179"/>
        <end position="198"/>
    </location>
</feature>
<feature type="domain" description="ABC transporter" evidence="10">
    <location>
        <begin position="674"/>
        <end position="917"/>
    </location>
</feature>
<evidence type="ECO:0000313" key="13">
    <source>
        <dbReference type="Proteomes" id="UP000076798"/>
    </source>
</evidence>
<dbReference type="GO" id="GO:0005524">
    <property type="term" value="F:ATP binding"/>
    <property type="evidence" value="ECO:0007669"/>
    <property type="project" value="UniProtKB-KW"/>
</dbReference>
<feature type="transmembrane region" description="Helical" evidence="9">
    <location>
        <begin position="528"/>
        <end position="552"/>
    </location>
</feature>
<dbReference type="InterPro" id="IPR027417">
    <property type="entry name" value="P-loop_NTPase"/>
</dbReference>
<dbReference type="EMBL" id="KV428112">
    <property type="protein sequence ID" value="KZT36282.1"/>
    <property type="molecule type" value="Genomic_DNA"/>
</dbReference>
<dbReference type="InterPro" id="IPR003593">
    <property type="entry name" value="AAA+_ATPase"/>
</dbReference>
<dbReference type="GO" id="GO:0016887">
    <property type="term" value="F:ATP hydrolysis activity"/>
    <property type="evidence" value="ECO:0007669"/>
    <property type="project" value="InterPro"/>
</dbReference>
<evidence type="ECO:0000256" key="2">
    <source>
        <dbReference type="ARBA" id="ARBA00022448"/>
    </source>
</evidence>
<feature type="region of interest" description="Disordered" evidence="8">
    <location>
        <begin position="1488"/>
        <end position="1544"/>
    </location>
</feature>
<feature type="transmembrane region" description="Helical" evidence="9">
    <location>
        <begin position="18"/>
        <end position="39"/>
    </location>
</feature>
<dbReference type="CDD" id="cd03244">
    <property type="entry name" value="ABCC_MRP_domain2"/>
    <property type="match status" value="1"/>
</dbReference>
<evidence type="ECO:0000256" key="1">
    <source>
        <dbReference type="ARBA" id="ARBA00004370"/>
    </source>
</evidence>
<feature type="compositionally biased region" description="Basic and acidic residues" evidence="8">
    <location>
        <begin position="378"/>
        <end position="391"/>
    </location>
</feature>
<dbReference type="PROSITE" id="PS50893">
    <property type="entry name" value="ABC_TRANSPORTER_2"/>
    <property type="match status" value="2"/>
</dbReference>
<feature type="domain" description="ABC transmembrane type-1" evidence="11">
    <location>
        <begin position="1079"/>
        <end position="1327"/>
    </location>
</feature>
<evidence type="ECO:0000259" key="10">
    <source>
        <dbReference type="PROSITE" id="PS50893"/>
    </source>
</evidence>
<dbReference type="Pfam" id="PF00664">
    <property type="entry name" value="ABC_membrane"/>
    <property type="match status" value="2"/>
</dbReference>